<dbReference type="GO" id="GO:0016075">
    <property type="term" value="P:rRNA catabolic process"/>
    <property type="evidence" value="ECO:0007669"/>
    <property type="project" value="TreeGrafter"/>
</dbReference>
<comment type="caution">
    <text evidence="1">The sequence shown here is derived from an EMBL/GenBank/DDBJ whole genome shotgun (WGS) entry which is preliminary data.</text>
</comment>
<name>A0A1G2CFZ6_9BACT</name>
<dbReference type="PANTHER" id="PTHR33988:SF3">
    <property type="entry name" value="ENDORIBONUCLEASE TOXIN CHPB-RELATED"/>
    <property type="match status" value="1"/>
</dbReference>
<dbReference type="NCBIfam" id="NF007386">
    <property type="entry name" value="PRK09907.1"/>
    <property type="match status" value="1"/>
</dbReference>
<reference evidence="1 2" key="1">
    <citation type="journal article" date="2016" name="Nat. Commun.">
        <title>Thousands of microbial genomes shed light on interconnected biogeochemical processes in an aquifer system.</title>
        <authorList>
            <person name="Anantharaman K."/>
            <person name="Brown C.T."/>
            <person name="Hug L.A."/>
            <person name="Sharon I."/>
            <person name="Castelle C.J."/>
            <person name="Probst A.J."/>
            <person name="Thomas B.C."/>
            <person name="Singh A."/>
            <person name="Wilkins M.J."/>
            <person name="Karaoz U."/>
            <person name="Brodie E.L."/>
            <person name="Williams K.H."/>
            <person name="Hubbard S.S."/>
            <person name="Banfield J.F."/>
        </authorList>
    </citation>
    <scope>NUCLEOTIDE SEQUENCE [LARGE SCALE GENOMIC DNA]</scope>
</reference>
<dbReference type="AlphaFoldDB" id="A0A1G2CFZ6"/>
<accession>A0A1G2CFZ6</accession>
<keyword evidence="1" id="KW-0255">Endonuclease</keyword>
<dbReference type="Proteomes" id="UP000176287">
    <property type="component" value="Unassembled WGS sequence"/>
</dbReference>
<gene>
    <name evidence="1" type="ORF">A3B13_01185</name>
</gene>
<evidence type="ECO:0000313" key="1">
    <source>
        <dbReference type="EMBL" id="OGZ00324.1"/>
    </source>
</evidence>
<protein>
    <submittedName>
        <fullName evidence="1">mRNA-degrading endonuclease</fullName>
    </submittedName>
</protein>
<keyword evidence="1" id="KW-0540">Nuclease</keyword>
<proteinExistence type="predicted"/>
<dbReference type="GO" id="GO:0004521">
    <property type="term" value="F:RNA endonuclease activity"/>
    <property type="evidence" value="ECO:0007669"/>
    <property type="project" value="TreeGrafter"/>
</dbReference>
<dbReference type="InterPro" id="IPR011067">
    <property type="entry name" value="Plasmid_toxin/cell-grow_inhib"/>
</dbReference>
<dbReference type="GO" id="GO:0003677">
    <property type="term" value="F:DNA binding"/>
    <property type="evidence" value="ECO:0007669"/>
    <property type="project" value="InterPro"/>
</dbReference>
<dbReference type="SUPFAM" id="SSF50118">
    <property type="entry name" value="Cell growth inhibitor/plasmid maintenance toxic component"/>
    <property type="match status" value="1"/>
</dbReference>
<keyword evidence="1" id="KW-0378">Hydrolase</keyword>
<dbReference type="Pfam" id="PF02452">
    <property type="entry name" value="PemK_toxin"/>
    <property type="match status" value="1"/>
</dbReference>
<dbReference type="Gene3D" id="2.30.30.110">
    <property type="match status" value="1"/>
</dbReference>
<organism evidence="1 2">
    <name type="scientific">Candidatus Liptonbacteria bacterium RIFCSPLOWO2_01_FULL_45_15</name>
    <dbReference type="NCBI Taxonomy" id="1798649"/>
    <lineage>
        <taxon>Bacteria</taxon>
        <taxon>Candidatus Liptoniibacteriota</taxon>
    </lineage>
</organism>
<sequence length="113" mass="12659">MVKDEYIPKRGDIVWIDLFGTLGHEQSGRRPALIISPVEYNKKIGLVLACPITSISKRYPHEARIAETKIKGVVLSDQVRSIDWKARKAEFAESVPSTVIDDVEAKLLTLIQS</sequence>
<evidence type="ECO:0000313" key="2">
    <source>
        <dbReference type="Proteomes" id="UP000176287"/>
    </source>
</evidence>
<dbReference type="EMBL" id="MHKZ01000023">
    <property type="protein sequence ID" value="OGZ00324.1"/>
    <property type="molecule type" value="Genomic_DNA"/>
</dbReference>
<dbReference type="InterPro" id="IPR003477">
    <property type="entry name" value="PemK-like"/>
</dbReference>
<dbReference type="PANTHER" id="PTHR33988">
    <property type="entry name" value="ENDORIBONUCLEASE MAZF-RELATED"/>
    <property type="match status" value="1"/>
</dbReference>
<dbReference type="GO" id="GO:0006402">
    <property type="term" value="P:mRNA catabolic process"/>
    <property type="evidence" value="ECO:0007669"/>
    <property type="project" value="TreeGrafter"/>
</dbReference>
<dbReference type="STRING" id="1798649.A3B13_01185"/>